<dbReference type="NCBIfam" id="NF040716">
    <property type="entry name" value="YcaO_for_S12"/>
    <property type="match status" value="1"/>
</dbReference>
<dbReference type="Pfam" id="PF02624">
    <property type="entry name" value="YcaO"/>
    <property type="match status" value="1"/>
</dbReference>
<evidence type="ECO:0000313" key="3">
    <source>
        <dbReference type="EMBL" id="BBP43780.1"/>
    </source>
</evidence>
<dbReference type="Proteomes" id="UP000501466">
    <property type="component" value="Chromosome"/>
</dbReference>
<name>A0A6F8PP62_9GAMM</name>
<dbReference type="PANTHER" id="PTHR37809:SF1">
    <property type="entry name" value="RIBOSOMAL PROTEIN S12 METHYLTHIOTRANSFERASE ACCESSORY FACTOR YCAO"/>
    <property type="match status" value="1"/>
</dbReference>
<evidence type="ECO:0000259" key="2">
    <source>
        <dbReference type="PROSITE" id="PS51664"/>
    </source>
</evidence>
<keyword evidence="1" id="KW-0175">Coiled coil</keyword>
<keyword evidence="4" id="KW-1185">Reference proteome</keyword>
<dbReference type="PANTHER" id="PTHR37809">
    <property type="entry name" value="RIBOSOMAL PROTEIN S12 METHYLTHIOTRANSFERASE ACCESSORY FACTOR YCAO"/>
    <property type="match status" value="1"/>
</dbReference>
<dbReference type="InterPro" id="IPR003776">
    <property type="entry name" value="YcaO-like_dom"/>
</dbReference>
<protein>
    <recommendedName>
        <fullName evidence="2">YcaO domain-containing protein</fullName>
    </recommendedName>
</protein>
<dbReference type="Gene3D" id="3.30.1330.230">
    <property type="match status" value="1"/>
</dbReference>
<organism evidence="3 4">
    <name type="scientific">Thiosulfativibrio zosterae</name>
    <dbReference type="NCBI Taxonomy" id="2675053"/>
    <lineage>
        <taxon>Bacteria</taxon>
        <taxon>Pseudomonadati</taxon>
        <taxon>Pseudomonadota</taxon>
        <taxon>Gammaproteobacteria</taxon>
        <taxon>Thiotrichales</taxon>
        <taxon>Piscirickettsiaceae</taxon>
        <taxon>Thiosulfativibrio</taxon>
    </lineage>
</organism>
<dbReference type="RefSeq" id="WP_173291554.1">
    <property type="nucleotide sequence ID" value="NZ_AP021888.1"/>
</dbReference>
<accession>A0A6F8PP62</accession>
<dbReference type="Pfam" id="PF18381">
    <property type="entry name" value="YcaO_C"/>
    <property type="match status" value="1"/>
</dbReference>
<evidence type="ECO:0000313" key="4">
    <source>
        <dbReference type="Proteomes" id="UP000501466"/>
    </source>
</evidence>
<proteinExistence type="predicted"/>
<evidence type="ECO:0000256" key="1">
    <source>
        <dbReference type="SAM" id="Coils"/>
    </source>
</evidence>
<feature type="domain" description="YcaO" evidence="2">
    <location>
        <begin position="61"/>
        <end position="422"/>
    </location>
</feature>
<dbReference type="EMBL" id="AP021888">
    <property type="protein sequence ID" value="BBP43780.1"/>
    <property type="molecule type" value="Genomic_DNA"/>
</dbReference>
<feature type="coiled-coil region" evidence="1">
    <location>
        <begin position="390"/>
        <end position="417"/>
    </location>
</feature>
<dbReference type="AlphaFoldDB" id="A0A6F8PP62"/>
<dbReference type="KEGG" id="tzo:THMIRHAT_15260"/>
<dbReference type="NCBIfam" id="TIGR00702">
    <property type="entry name" value="YcaO-type kinase domain"/>
    <property type="match status" value="1"/>
</dbReference>
<dbReference type="InterPro" id="IPR041080">
    <property type="entry name" value="YcaO_C"/>
</dbReference>
<reference evidence="4" key="1">
    <citation type="submission" date="2019-11" db="EMBL/GenBank/DDBJ databases">
        <title>Isolation and characterization of two novel species in the genus Thiomicrorhabdus.</title>
        <authorList>
            <person name="Mochizuki J."/>
            <person name="Kojima H."/>
            <person name="Fukui M."/>
        </authorList>
    </citation>
    <scope>NUCLEOTIDE SEQUENCE [LARGE SCALE GENOMIC DNA]</scope>
    <source>
        <strain evidence="4">AkT22</strain>
    </source>
</reference>
<dbReference type="PROSITE" id="PS51664">
    <property type="entry name" value="YCAO"/>
    <property type="match status" value="1"/>
</dbReference>
<sequence>MVEQTFIKGKDACLEASIQKMQSGLATAGFQIQEASWLNPVPNVYSVHIKDAICPALFTNGKGASRKATLASALGEFFERVETNYFFSDFWLGQETAQGWLYYPDEKSLNVDDFRQALTPELWDIYDPEQEWAGEDLLSLNDDSQKVRCLPLKDEASGELVYFPMSVFSNLYASNGLCAGNTELEAKVQGLSEVFERWVKAKILRENLCLPEVPEAIIQTLPTVVEARAKLQAQGIAVSIRDASLGGFYPVMNVTLFDQNTGTCFASFGAHPIFEVALERTLTESLQGRSLELLDGFQLPIFDQDLVGDDENIENHFIDSSGLMHAHFISHQYDYAFVPWNFEGTTQEQWQYLVTKVQNLGFGVYSGFYDYYGVPAARVIVPGMSEIYPMDELLSRNQNLGRTLRELLNELADSDQAAQDFEFAYEEIDHLGFSDHQNVANLIGLLPDDNSPWKQFKVIDLKLALALSFADRYLVSELLETASYYVHDANLGKRYQVLGFILAAQDSDWDSEINLEVHKTLFGETLVKQVMANIEGEEVLWGMTFGQAMFAESQKHQGLLKVYERVNQAKQSAVTAI</sequence>
<gene>
    <name evidence="3" type="primary">ycaO</name>
    <name evidence="3" type="ORF">THMIRHAT_15260</name>
</gene>